<reference evidence="2 3" key="1">
    <citation type="journal article" date="2016" name="Proc. Natl. Acad. Sci. U.S.A.">
        <title>Comparative genomics of biotechnologically important yeasts.</title>
        <authorList>
            <person name="Riley R."/>
            <person name="Haridas S."/>
            <person name="Wolfe K.H."/>
            <person name="Lopes M.R."/>
            <person name="Hittinger C.T."/>
            <person name="Goeker M."/>
            <person name="Salamov A.A."/>
            <person name="Wisecaver J.H."/>
            <person name="Long T.M."/>
            <person name="Calvey C.H."/>
            <person name="Aerts A.L."/>
            <person name="Barry K.W."/>
            <person name="Choi C."/>
            <person name="Clum A."/>
            <person name="Coughlan A.Y."/>
            <person name="Deshpande S."/>
            <person name="Douglass A.P."/>
            <person name="Hanson S.J."/>
            <person name="Klenk H.-P."/>
            <person name="LaButti K.M."/>
            <person name="Lapidus A."/>
            <person name="Lindquist E.A."/>
            <person name="Lipzen A.M."/>
            <person name="Meier-Kolthoff J.P."/>
            <person name="Ohm R.A."/>
            <person name="Otillar R.P."/>
            <person name="Pangilinan J.L."/>
            <person name="Peng Y."/>
            <person name="Rokas A."/>
            <person name="Rosa C.A."/>
            <person name="Scheuner C."/>
            <person name="Sibirny A.A."/>
            <person name="Slot J.C."/>
            <person name="Stielow J.B."/>
            <person name="Sun H."/>
            <person name="Kurtzman C.P."/>
            <person name="Blackwell M."/>
            <person name="Grigoriev I.V."/>
            <person name="Jeffries T.W."/>
        </authorList>
    </citation>
    <scope>NUCLEOTIDE SEQUENCE [LARGE SCALE GENOMIC DNA]</scope>
    <source>
        <strain evidence="3">ATCC 18201 / CBS 1600 / BCRC 20928 / JCM 3617 / NBRC 0987 / NRRL Y-1542</strain>
    </source>
</reference>
<dbReference type="EMBL" id="KV453946">
    <property type="protein sequence ID" value="ODV71013.1"/>
    <property type="molecule type" value="Genomic_DNA"/>
</dbReference>
<proteinExistence type="predicted"/>
<dbReference type="RefSeq" id="XP_020068052.1">
    <property type="nucleotide sequence ID" value="XM_020216713.1"/>
</dbReference>
<evidence type="ECO:0000256" key="1">
    <source>
        <dbReference type="SAM" id="MobiDB-lite"/>
    </source>
</evidence>
<sequence length="391" mass="44436">MDAIAEDNQHGATASEDPVLRNLRVKAEAAMPFLQDGLSTYAIQRHTSSVSLRYAGSVKKYFAALLSLPIDGREGDLVAYIIVNVINFIKASLVILMKLRGPPITSGKIEDILSGEELALFMRIVFEQFKEIFYIENNLIDSAENVVYMMILLNIRSMCNNGLVDPASISSWIAMSNVLKNKDGFGSRYYSFLSDRKAFGITFDHKKHRCEYLVIYRKEQENRNDLRYILSSPEKFPDFEQSKNFTSRDISNYRELTEKVFMSFKRSEQSRENASLYSPVSSCEYSENLETLHRKEDGQIDMPCEKQFRKEHAKALTEFVGQRARDAQLDLPPAQHEDGLEDGSNVSPVITVEDALYTELETAFEKNLQDVTEEGEPATESVDESGNDVEF</sequence>
<feature type="compositionally biased region" description="Acidic residues" evidence="1">
    <location>
        <begin position="371"/>
        <end position="391"/>
    </location>
</feature>
<feature type="region of interest" description="Disordered" evidence="1">
    <location>
        <begin position="366"/>
        <end position="391"/>
    </location>
</feature>
<evidence type="ECO:0000313" key="3">
    <source>
        <dbReference type="Proteomes" id="UP000094389"/>
    </source>
</evidence>
<dbReference type="GeneID" id="30991109"/>
<feature type="non-terminal residue" evidence="2">
    <location>
        <position position="391"/>
    </location>
</feature>
<keyword evidence="3" id="KW-1185">Reference proteome</keyword>
<dbReference type="Proteomes" id="UP000094389">
    <property type="component" value="Unassembled WGS sequence"/>
</dbReference>
<dbReference type="AlphaFoldDB" id="A0A1E4RUR1"/>
<organism evidence="2 3">
    <name type="scientific">Cyberlindnera jadinii (strain ATCC 18201 / CBS 1600 / BCRC 20928 / JCM 3617 / NBRC 0987 / NRRL Y-1542)</name>
    <name type="common">Torula yeast</name>
    <name type="synonym">Candida utilis</name>
    <dbReference type="NCBI Taxonomy" id="983966"/>
    <lineage>
        <taxon>Eukaryota</taxon>
        <taxon>Fungi</taxon>
        <taxon>Dikarya</taxon>
        <taxon>Ascomycota</taxon>
        <taxon>Saccharomycotina</taxon>
        <taxon>Saccharomycetes</taxon>
        <taxon>Phaffomycetales</taxon>
        <taxon>Phaffomycetaceae</taxon>
        <taxon>Cyberlindnera</taxon>
    </lineage>
</organism>
<evidence type="ECO:0000313" key="2">
    <source>
        <dbReference type="EMBL" id="ODV71013.1"/>
    </source>
</evidence>
<protein>
    <submittedName>
        <fullName evidence="2">Uncharacterized protein</fullName>
    </submittedName>
</protein>
<gene>
    <name evidence="2" type="ORF">CYBJADRAFT_175531</name>
</gene>
<name>A0A1E4RUR1_CYBJN</name>
<accession>A0A1E4RUR1</accession>